<name>A0A8H7QLQ7_9FUNG</name>
<dbReference type="PANTHER" id="PTHR13109:SF7">
    <property type="entry name" value="NEUROCHONDRIN"/>
    <property type="match status" value="1"/>
</dbReference>
<reference evidence="1" key="1">
    <citation type="submission" date="2020-12" db="EMBL/GenBank/DDBJ databases">
        <title>Metabolic potential, ecology and presence of endohyphal bacteria is reflected in genomic diversity of Mucoromycotina.</title>
        <authorList>
            <person name="Muszewska A."/>
            <person name="Okrasinska A."/>
            <person name="Steczkiewicz K."/>
            <person name="Drgas O."/>
            <person name="Orlowska M."/>
            <person name="Perlinska-Lenart U."/>
            <person name="Aleksandrzak-Piekarczyk T."/>
            <person name="Szatraj K."/>
            <person name="Zielenkiewicz U."/>
            <person name="Pilsyk S."/>
            <person name="Malc E."/>
            <person name="Mieczkowski P."/>
            <person name="Kruszewska J.S."/>
            <person name="Biernat P."/>
            <person name="Pawlowska J."/>
        </authorList>
    </citation>
    <scope>NUCLEOTIDE SEQUENCE</scope>
    <source>
        <strain evidence="1">CBS 226.32</strain>
    </source>
</reference>
<evidence type="ECO:0008006" key="3">
    <source>
        <dbReference type="Google" id="ProtNLM"/>
    </source>
</evidence>
<protein>
    <recommendedName>
        <fullName evidence="3">Neurochondrin-like protein</fullName>
    </recommendedName>
</protein>
<sequence length="455" mass="52186">METVTSSTRDRSAEIDRCLSMIVPSASDEMKFVGMLILPKLLEQNNLQDIERVFKGMNFKFIERLLRTTHNVDAEVPDPVLKEIAVNVLSCFARFDNLATEQQMVDRIPALSRLLTPNDDSDITEEVLQVLLHVAVKKEGLVKMLDPDVLKNILQVLLETSKEEERKMSTQLISSVYTRSCQFLHVEKIPSLYSALKYSLSTLIAILSNTLNNDQKMLKFEALDILSVVLPDIPVDMVKQFKQEQEKKIEGWMHNLLSGLRQIMSSKLHDSQRDKAILLIACLLRYFGNEWLFKSLQDTKSTKRRKEKASSDNMNDPVNKAYALANFPALLIHLIAIEAKIMIDDINDRVIQEHNEEKTITNQQKQLRQEMMVPVYFEILEAAMEYLAVNFESNGMDSEMLLKIRTTLSDMIDVVMELLKFMQGTKEDLEGDMIAQACIRIVSVWMAEEGFEMPE</sequence>
<dbReference type="InterPro" id="IPR016024">
    <property type="entry name" value="ARM-type_fold"/>
</dbReference>
<gene>
    <name evidence="1" type="ORF">INT46_001892</name>
</gene>
<dbReference type="SUPFAM" id="SSF48371">
    <property type="entry name" value="ARM repeat"/>
    <property type="match status" value="1"/>
</dbReference>
<proteinExistence type="predicted"/>
<accession>A0A8H7QLQ7</accession>
<dbReference type="Pfam" id="PF05536">
    <property type="entry name" value="Neurochondrin"/>
    <property type="match status" value="1"/>
</dbReference>
<dbReference type="OrthoDB" id="8962942at2759"/>
<evidence type="ECO:0000313" key="1">
    <source>
        <dbReference type="EMBL" id="KAG2194987.1"/>
    </source>
</evidence>
<dbReference type="PANTHER" id="PTHR13109">
    <property type="entry name" value="NEUROCHONDRIN"/>
    <property type="match status" value="1"/>
</dbReference>
<dbReference type="Gene3D" id="1.25.10.10">
    <property type="entry name" value="Leucine-rich Repeat Variant"/>
    <property type="match status" value="1"/>
</dbReference>
<evidence type="ECO:0000313" key="2">
    <source>
        <dbReference type="Proteomes" id="UP000650833"/>
    </source>
</evidence>
<dbReference type="AlphaFoldDB" id="A0A8H7QLQ7"/>
<dbReference type="InterPro" id="IPR011989">
    <property type="entry name" value="ARM-like"/>
</dbReference>
<dbReference type="InterPro" id="IPR008709">
    <property type="entry name" value="Neurochondrin"/>
</dbReference>
<keyword evidence="2" id="KW-1185">Reference proteome</keyword>
<dbReference type="EMBL" id="JAEPRC010000552">
    <property type="protein sequence ID" value="KAG2194987.1"/>
    <property type="molecule type" value="Genomic_DNA"/>
</dbReference>
<organism evidence="1 2">
    <name type="scientific">Mucor plumbeus</name>
    <dbReference type="NCBI Taxonomy" id="97098"/>
    <lineage>
        <taxon>Eukaryota</taxon>
        <taxon>Fungi</taxon>
        <taxon>Fungi incertae sedis</taxon>
        <taxon>Mucoromycota</taxon>
        <taxon>Mucoromycotina</taxon>
        <taxon>Mucoromycetes</taxon>
        <taxon>Mucorales</taxon>
        <taxon>Mucorineae</taxon>
        <taxon>Mucoraceae</taxon>
        <taxon>Mucor</taxon>
    </lineage>
</organism>
<comment type="caution">
    <text evidence="1">The sequence shown here is derived from an EMBL/GenBank/DDBJ whole genome shotgun (WGS) entry which is preliminary data.</text>
</comment>
<dbReference type="Proteomes" id="UP000650833">
    <property type="component" value="Unassembled WGS sequence"/>
</dbReference>